<name>A0A937AEK5_9BACT</name>
<accession>A0A937AEK5</accession>
<evidence type="ECO:0000313" key="3">
    <source>
        <dbReference type="EMBL" id="MBL0764184.1"/>
    </source>
</evidence>
<feature type="compositionally biased region" description="Low complexity" evidence="1">
    <location>
        <begin position="195"/>
        <end position="204"/>
    </location>
</feature>
<evidence type="ECO:0000256" key="1">
    <source>
        <dbReference type="SAM" id="MobiDB-lite"/>
    </source>
</evidence>
<keyword evidence="2" id="KW-0732">Signal</keyword>
<feature type="chain" id="PRO_5036913341" evidence="2">
    <location>
        <begin position="21"/>
        <end position="1612"/>
    </location>
</feature>
<evidence type="ECO:0000256" key="2">
    <source>
        <dbReference type="SAM" id="SignalP"/>
    </source>
</evidence>
<evidence type="ECO:0000313" key="4">
    <source>
        <dbReference type="Proteomes" id="UP000642920"/>
    </source>
</evidence>
<gene>
    <name evidence="3" type="ORF">JKP34_02900</name>
</gene>
<proteinExistence type="predicted"/>
<feature type="region of interest" description="Disordered" evidence="1">
    <location>
        <begin position="1583"/>
        <end position="1612"/>
    </location>
</feature>
<reference evidence="3" key="1">
    <citation type="submission" date="2021-01" db="EMBL/GenBank/DDBJ databases">
        <title>Marivirga sp. nov., isolated from intertidal surface sediments.</title>
        <authorList>
            <person name="Zhang M."/>
        </authorList>
    </citation>
    <scope>NUCLEOTIDE SEQUENCE</scope>
    <source>
        <strain evidence="3">SM1354</strain>
    </source>
</reference>
<organism evidence="3 4">
    <name type="scientific">Marivirga atlantica</name>
    <dbReference type="NCBI Taxonomy" id="1548457"/>
    <lineage>
        <taxon>Bacteria</taxon>
        <taxon>Pseudomonadati</taxon>
        <taxon>Bacteroidota</taxon>
        <taxon>Cytophagia</taxon>
        <taxon>Cytophagales</taxon>
        <taxon>Marivirgaceae</taxon>
        <taxon>Marivirga</taxon>
    </lineage>
</organism>
<keyword evidence="4" id="KW-1185">Reference proteome</keyword>
<sequence length="1612" mass="180699">MKKSLIFISILLLSSWQLVAQEADDTEAQVAVDFPTRVQNDLNEIKSEKTDGVGIFFKSFWQTENTYSSDVKIRIEALYDSMELRNYNVRDYKLPFISTLSGAAANLLDPSAAIITFLDVVEKGLERLEERKLQQMLKNAERILEKKALYYSKYYQLTFDKGTVSFKWIEGATATALPTESTEQADEDKTEDDTWGNSSDNSWDSSEDDWGSSSDDAWGDDNSSWNDSDTKEKTVEEKTETAAPIYKTPLPELSGPVVELKNINLRFSKNNDSLKIINSGGTLELIGNTFVATKGKLTWEHLGIPANELYADLEDFALEVNESQFTAEGATLNYPAKIGVPVKGLLEFRAESLRKNQAARFPLFQSYESGFDLNFVEKSGLYLKGGVTLRGTTLTTASLNNEFSYLDVQGEAAKKFRAQSREFIYKDSVFSADVSRISIYQRRDSIFHPGVSLKYNVSENKLVLLKGKGGFKKTPFHASYFNIDFEADKIEWPLDSAELDISILIAGNRVPAKFESTEYFNEYRYSSLSGIMNFHPLQMVVNFSKKQQSDVLYLNEIEEATKIPRKSLNGAMKLLMENGFIIYDDVSGRIELLDKSYHYVNSNWGRKDYDNVQISSISSGAPNGKLNLDKGTMAISGVSEFEINEKLGVRVEPDSGRVILKKDRDVEFNGTVFAGNYEYVGEGFNMDYDSFLISMPQIDKIKFNLAKDRNKSTQTDKQKLQNQLVETAGVLYINKPNNKSARKDYPSYPIFNATKGATVYFLGEEILGGVYDKSLYFLIPPFEIDSVSSSDPNSIAFEGEFHSGGIFPTFSEKLRVMPDKSLGFDHPLPPEGIDLLDGAAKFYGSVKLDNKGLRGGKKIEYLSTTLFSDNITFFKDSIKAPGDSAFIIPGDVEGASFPDVTVTDFDLRWLTLKDSLYMSNKSTPFDLYQNTASLNGSAIVSKRGLYGRGELNTRGSQTKSEKFTFKEFNYSARHAEFSIESSDTIPALAGEDVRLSFDLEDNVAVIAPEIEGDAAINFPYAAYKTSIPSAEWILDEKRVVMKKPNNIDIRNSYFYSTNPEQDSLVFNATGANYDIVDQSLIISGIPYIQVADARITPSGGEVIVGENGKVNKLYNATLTLDTLTSYHNLYDAEIEILSRSKFEGSATYRYVNSIGDTFSIEMGAFTLEQIPDAPKGGKQLRTVSSGEISPEDRMIISPGMFYKGKVTMYADKPALSLDGYIQLDLKNIPNYDTWIKYENDGSAKEVVFDFNEAVTEMGNPLQAGLHFDNITNELYATFITDKRAVEDEDFFRPNGMLKFNATKNQFVIENPSKTAGTSYAGKYFAYNEENQKIQFEGPLQFMQGRDEAEFKSAGTGSGDLVEQEFTFNVMLTTEYDLPNGFTEIIGTDMLEVVQRLGIPEATKDLDRLLPKLAEIAGDNVAKRYEELIFQEYIPLHSLSSKLTKTLNLTNLDLKWSNDYSSWYSLGKIGLSNTGATDINANIDGFTEITKSEEGESIKIFLQVSPSCWYYFHYQQDRLIFFSSNKEANELINKKSKAAKAKFGEFVFLTGDIDETIKFVEDYRRRYYDIDAPYYLEMAKDASEAGPISSGSNPNPQPTEPVNPAADDDDDGF</sequence>
<feature type="compositionally biased region" description="Acidic residues" evidence="1">
    <location>
        <begin position="183"/>
        <end position="194"/>
    </location>
</feature>
<comment type="caution">
    <text evidence="3">The sequence shown here is derived from an EMBL/GenBank/DDBJ whole genome shotgun (WGS) entry which is preliminary data.</text>
</comment>
<dbReference type="Proteomes" id="UP000642920">
    <property type="component" value="Unassembled WGS sequence"/>
</dbReference>
<dbReference type="RefSeq" id="WP_201917525.1">
    <property type="nucleotide sequence ID" value="NZ_JAERQG010000001.1"/>
</dbReference>
<feature type="signal peptide" evidence="2">
    <location>
        <begin position="1"/>
        <end position="20"/>
    </location>
</feature>
<feature type="region of interest" description="Disordered" evidence="1">
    <location>
        <begin position="177"/>
        <end position="242"/>
    </location>
</feature>
<feature type="compositionally biased region" description="Basic and acidic residues" evidence="1">
    <location>
        <begin position="228"/>
        <end position="240"/>
    </location>
</feature>
<feature type="compositionally biased region" description="Low complexity" evidence="1">
    <location>
        <begin position="211"/>
        <end position="227"/>
    </location>
</feature>
<dbReference type="EMBL" id="JAERQG010000001">
    <property type="protein sequence ID" value="MBL0764184.1"/>
    <property type="molecule type" value="Genomic_DNA"/>
</dbReference>
<protein>
    <submittedName>
        <fullName evidence="3">Uncharacterized protein</fullName>
    </submittedName>
</protein>